<keyword evidence="6" id="KW-0574">Periplasm</keyword>
<evidence type="ECO:0000256" key="1">
    <source>
        <dbReference type="ARBA" id="ARBA00004418"/>
    </source>
</evidence>
<reference evidence="9 10" key="1">
    <citation type="submission" date="2019-06" db="EMBL/GenBank/DDBJ databases">
        <title>Pseudomonas bimorpha sp. nov. isolated from bovine raw milk and skim milk concentrate.</title>
        <authorList>
            <person name="Hofmann K."/>
            <person name="Huptas C."/>
            <person name="Doll E."/>
            <person name="Scherer S."/>
            <person name="Wenning M."/>
        </authorList>
    </citation>
    <scope>NUCLEOTIDE SEQUENCE [LARGE SCALE GENOMIC DNA]</scope>
    <source>
        <strain evidence="9 10">DSM 108989</strain>
    </source>
</reference>
<dbReference type="GO" id="GO:0051301">
    <property type="term" value="P:cell division"/>
    <property type="evidence" value="ECO:0007669"/>
    <property type="project" value="UniProtKB-KW"/>
</dbReference>
<evidence type="ECO:0000256" key="8">
    <source>
        <dbReference type="SAM" id="SignalP"/>
    </source>
</evidence>
<evidence type="ECO:0000256" key="2">
    <source>
        <dbReference type="ARBA" id="ARBA00005182"/>
    </source>
</evidence>
<dbReference type="Proteomes" id="UP000318428">
    <property type="component" value="Unassembled WGS sequence"/>
</dbReference>
<keyword evidence="9" id="KW-0132">Cell division</keyword>
<keyword evidence="9" id="KW-0131">Cell cycle</keyword>
<comment type="similarity">
    <text evidence="3">Belongs to the AlgF family.</text>
</comment>
<accession>A0ABY3GCY5</accession>
<evidence type="ECO:0000313" key="9">
    <source>
        <dbReference type="EMBL" id="TWR86832.1"/>
    </source>
</evidence>
<organism evidence="9 10">
    <name type="scientific">Pseudomonas saxonica</name>
    <dbReference type="NCBI Taxonomy" id="2600598"/>
    <lineage>
        <taxon>Bacteria</taxon>
        <taxon>Pseudomonadati</taxon>
        <taxon>Pseudomonadota</taxon>
        <taxon>Gammaproteobacteria</taxon>
        <taxon>Pseudomonadales</taxon>
        <taxon>Pseudomonadaceae</taxon>
        <taxon>Pseudomonas</taxon>
    </lineage>
</organism>
<feature type="signal peptide" evidence="8">
    <location>
        <begin position="1"/>
        <end position="22"/>
    </location>
</feature>
<evidence type="ECO:0000256" key="6">
    <source>
        <dbReference type="ARBA" id="ARBA00022764"/>
    </source>
</evidence>
<proteinExistence type="inferred from homology"/>
<name>A0ABY3GCY5_9PSED</name>
<protein>
    <recommendedName>
        <fullName evidence="4">Alginate biosynthesis protein AlgF</fullName>
    </recommendedName>
</protein>
<evidence type="ECO:0000256" key="5">
    <source>
        <dbReference type="ARBA" id="ARBA00022729"/>
    </source>
</evidence>
<evidence type="ECO:0000256" key="4">
    <source>
        <dbReference type="ARBA" id="ARBA00013964"/>
    </source>
</evidence>
<keyword evidence="5 8" id="KW-0732">Signal</keyword>
<dbReference type="RefSeq" id="WP_146387075.1">
    <property type="nucleotide sequence ID" value="NZ_CP142033.1"/>
</dbReference>
<dbReference type="EMBL" id="VFIO01000010">
    <property type="protein sequence ID" value="TWR86832.1"/>
    <property type="molecule type" value="Genomic_DNA"/>
</dbReference>
<evidence type="ECO:0000256" key="7">
    <source>
        <dbReference type="ARBA" id="ARBA00022841"/>
    </source>
</evidence>
<sequence>MKPLALRVTLVLGACLAGPAMAAEGVLAQLYAPSPPAGSAFVRVVNPSADTVKVQVSNGTEQAIGPAQLASNYTVVKGDQSFAVSLNGKPAGQLKVAPDSFNTLVQHNGEFQILDDSNGNEDALKAELRFYNLASDCPKGSLNVADGGPVLFADVAPLATVARGINPVSASLSAGCGNVTSEKLPLPALKPGDHYSLFLTGSAAAPVLRGQLAITEGYGK</sequence>
<dbReference type="Pfam" id="PF11182">
    <property type="entry name" value="AlgF"/>
    <property type="match status" value="1"/>
</dbReference>
<evidence type="ECO:0000256" key="3">
    <source>
        <dbReference type="ARBA" id="ARBA00010033"/>
    </source>
</evidence>
<keyword evidence="10" id="KW-1185">Reference proteome</keyword>
<comment type="caution">
    <text evidence="9">The sequence shown here is derived from an EMBL/GenBank/DDBJ whole genome shotgun (WGS) entry which is preliminary data.</text>
</comment>
<feature type="chain" id="PRO_5046879106" description="Alginate biosynthesis protein AlgF" evidence="8">
    <location>
        <begin position="23"/>
        <end position="220"/>
    </location>
</feature>
<comment type="subcellular location">
    <subcellularLocation>
        <location evidence="1">Periplasm</location>
    </subcellularLocation>
</comment>
<evidence type="ECO:0000313" key="10">
    <source>
        <dbReference type="Proteomes" id="UP000318428"/>
    </source>
</evidence>
<comment type="pathway">
    <text evidence="2">Glycan biosynthesis; alginate biosynthesis.</text>
</comment>
<dbReference type="InterPro" id="IPR035422">
    <property type="entry name" value="AlgF"/>
</dbReference>
<keyword evidence="7" id="KW-0016">Alginate biosynthesis</keyword>
<gene>
    <name evidence="9" type="ORF">FJD38_19935</name>
</gene>